<dbReference type="InterPro" id="IPR015424">
    <property type="entry name" value="PyrdxlP-dep_Trfase"/>
</dbReference>
<dbReference type="PROSITE" id="PS00600">
    <property type="entry name" value="AA_TRANSFER_CLASS_3"/>
    <property type="match status" value="1"/>
</dbReference>
<dbReference type="SUPFAM" id="SSF53383">
    <property type="entry name" value="PLP-dependent transferases"/>
    <property type="match status" value="1"/>
</dbReference>
<comment type="pathway">
    <text evidence="2">Porphyrin-containing compound metabolism; protoporphyrin-IX biosynthesis; 5-aminolevulinate from L-glutamyl-tRNA(Glu): step 2/2.</text>
</comment>
<evidence type="ECO:0000256" key="1">
    <source>
        <dbReference type="ARBA" id="ARBA00001933"/>
    </source>
</evidence>
<keyword evidence="6 7" id="KW-0627">Porphyrin biosynthesis</keyword>
<comment type="similarity">
    <text evidence="3 7">Belongs to the class-III pyridoxal-phosphate-dependent aminotransferase family. HemL subfamily.</text>
</comment>
<keyword evidence="8" id="KW-0032">Aminotransferase</keyword>
<comment type="subcellular location">
    <subcellularLocation>
        <location evidence="7">Cytoplasm</location>
    </subcellularLocation>
</comment>
<dbReference type="GO" id="GO:0005737">
    <property type="term" value="C:cytoplasm"/>
    <property type="evidence" value="ECO:0007669"/>
    <property type="project" value="UniProtKB-SubCell"/>
</dbReference>
<dbReference type="NCBIfam" id="TIGR00713">
    <property type="entry name" value="hemL"/>
    <property type="match status" value="1"/>
</dbReference>
<dbReference type="PANTHER" id="PTHR43713:SF3">
    <property type="entry name" value="GLUTAMATE-1-SEMIALDEHYDE 2,1-AMINOMUTASE 1, CHLOROPLASTIC-RELATED"/>
    <property type="match status" value="1"/>
</dbReference>
<dbReference type="OrthoDB" id="9801052at2"/>
<evidence type="ECO:0000256" key="5">
    <source>
        <dbReference type="ARBA" id="ARBA00023235"/>
    </source>
</evidence>
<dbReference type="Gene3D" id="3.40.640.10">
    <property type="entry name" value="Type I PLP-dependent aspartate aminotransferase-like (Major domain)"/>
    <property type="match status" value="1"/>
</dbReference>
<organism evidence="8 9">
    <name type="scientific">Candidatus Sulfobium mesophilum</name>
    <dbReference type="NCBI Taxonomy" id="2016548"/>
    <lineage>
        <taxon>Bacteria</taxon>
        <taxon>Pseudomonadati</taxon>
        <taxon>Nitrospirota</taxon>
        <taxon>Nitrospiria</taxon>
        <taxon>Nitrospirales</taxon>
        <taxon>Nitrospiraceae</taxon>
        <taxon>Candidatus Sulfobium</taxon>
    </lineage>
</organism>
<dbReference type="InterPro" id="IPR004639">
    <property type="entry name" value="4pyrrol_synth_GluAld_NH2Trfase"/>
</dbReference>
<comment type="cofactor">
    <cofactor evidence="1 7">
        <name>pyridoxal 5'-phosphate</name>
        <dbReference type="ChEBI" id="CHEBI:597326"/>
    </cofactor>
</comment>
<keyword evidence="9" id="KW-1185">Reference proteome</keyword>
<dbReference type="Proteomes" id="UP000245125">
    <property type="component" value="Unassembled WGS sequence"/>
</dbReference>
<keyword evidence="4 7" id="KW-0663">Pyridoxal phosphate</keyword>
<sequence length="428" mass="46416">MRKFEISKALFKKASAIIPGGVNSPVRAFRAVGGNPLFIERARGSRIYDADGNAYLDYVLSWGPMILGHAHPRVVKALKNAVEKGTSYGAPTALETELAELVLKAYPSMDKVRMVNSGTEATMSAIRVARGFTGRDKIIKFEGCYHGHADGLLVKAGSGATTFGVPDSPGVPKDCAKNTLTLPYNDTKALKSMIEREWRSIACVIIEPVVGNIGCVLPRSSFLETLRKLTRSRGIVLIFDEVMTGFRVSFGGAQKYYGIDPDMTCLGKIIGGGLPVGAYGGKKDIMAMVSPEGPVYQAGTLSGNPLAMTAGVETIRELSKKGVYKQLEKKSSLLERGLIDAAKMAGVKTRFYRAGSMFCTYFTDLEVVDYTTAKSSDTVKFSKFFSEMLQRGVNLAPSQFEAGFMSLAHTDKDIDRTVRAAYEALKKI</sequence>
<evidence type="ECO:0000256" key="6">
    <source>
        <dbReference type="ARBA" id="ARBA00023244"/>
    </source>
</evidence>
<dbReference type="PANTHER" id="PTHR43713">
    <property type="entry name" value="GLUTAMATE-1-SEMIALDEHYDE 2,1-AMINOMUTASE"/>
    <property type="match status" value="1"/>
</dbReference>
<dbReference type="FunFam" id="3.40.640.10:FF:000021">
    <property type="entry name" value="Glutamate-1-semialdehyde 2,1-aminomutase"/>
    <property type="match status" value="1"/>
</dbReference>
<dbReference type="InterPro" id="IPR015422">
    <property type="entry name" value="PyrdxlP-dep_Trfase_small"/>
</dbReference>
<evidence type="ECO:0000256" key="3">
    <source>
        <dbReference type="ARBA" id="ARBA00008981"/>
    </source>
</evidence>
<comment type="catalytic activity">
    <reaction evidence="7">
        <text>(S)-4-amino-5-oxopentanoate = 5-aminolevulinate</text>
        <dbReference type="Rhea" id="RHEA:14265"/>
        <dbReference type="ChEBI" id="CHEBI:57501"/>
        <dbReference type="ChEBI" id="CHEBI:356416"/>
        <dbReference type="EC" id="5.4.3.8"/>
    </reaction>
</comment>
<dbReference type="AlphaFoldDB" id="A0A2U3QG25"/>
<dbReference type="UniPathway" id="UPA00251">
    <property type="reaction ID" value="UER00317"/>
</dbReference>
<keyword evidence="8" id="KW-0808">Transferase</keyword>
<evidence type="ECO:0000256" key="2">
    <source>
        <dbReference type="ARBA" id="ARBA00004819"/>
    </source>
</evidence>
<reference evidence="9" key="1">
    <citation type="submission" date="2018-03" db="EMBL/GenBank/DDBJ databases">
        <authorList>
            <person name="Zecchin S."/>
        </authorList>
    </citation>
    <scope>NUCLEOTIDE SEQUENCE [LARGE SCALE GENOMIC DNA]</scope>
</reference>
<dbReference type="HAMAP" id="MF_00375">
    <property type="entry name" value="HemL_aminotrans_3"/>
    <property type="match status" value="1"/>
</dbReference>
<evidence type="ECO:0000256" key="7">
    <source>
        <dbReference type="HAMAP-Rule" id="MF_00375"/>
    </source>
</evidence>
<dbReference type="GO" id="GO:0008483">
    <property type="term" value="F:transaminase activity"/>
    <property type="evidence" value="ECO:0007669"/>
    <property type="project" value="UniProtKB-KW"/>
</dbReference>
<dbReference type="EC" id="5.4.3.8" evidence="7"/>
<accession>A0A2U3QG25</accession>
<dbReference type="Gene3D" id="3.90.1150.10">
    <property type="entry name" value="Aspartate Aminotransferase, domain 1"/>
    <property type="match status" value="1"/>
</dbReference>
<gene>
    <name evidence="7 8" type="primary">hemL</name>
    <name evidence="8" type="ORF">NBG4_210038</name>
</gene>
<name>A0A2U3QG25_9BACT</name>
<evidence type="ECO:0000313" key="8">
    <source>
        <dbReference type="EMBL" id="SPQ00363.1"/>
    </source>
</evidence>
<protein>
    <recommendedName>
        <fullName evidence="7">Glutamate-1-semialdehyde 2,1-aminomutase</fullName>
        <shortName evidence="7">GSA</shortName>
        <ecNumber evidence="7">5.4.3.8</ecNumber>
    </recommendedName>
    <alternativeName>
        <fullName evidence="7">Glutamate-1-semialdehyde aminotransferase</fullName>
        <shortName evidence="7">GSA-AT</shortName>
    </alternativeName>
</protein>
<dbReference type="InterPro" id="IPR015421">
    <property type="entry name" value="PyrdxlP-dep_Trfase_major"/>
</dbReference>
<dbReference type="EMBL" id="OUUY01000066">
    <property type="protein sequence ID" value="SPQ00363.1"/>
    <property type="molecule type" value="Genomic_DNA"/>
</dbReference>
<dbReference type="InterPro" id="IPR049704">
    <property type="entry name" value="Aminotrans_3_PPA_site"/>
</dbReference>
<keyword evidence="7" id="KW-0963">Cytoplasm</keyword>
<dbReference type="Pfam" id="PF00202">
    <property type="entry name" value="Aminotran_3"/>
    <property type="match status" value="1"/>
</dbReference>
<dbReference type="GO" id="GO:0042286">
    <property type="term" value="F:glutamate-1-semialdehyde 2,1-aminomutase activity"/>
    <property type="evidence" value="ECO:0007669"/>
    <property type="project" value="UniProtKB-UniRule"/>
</dbReference>
<dbReference type="InterPro" id="IPR005814">
    <property type="entry name" value="Aminotrans_3"/>
</dbReference>
<dbReference type="GO" id="GO:0030170">
    <property type="term" value="F:pyridoxal phosphate binding"/>
    <property type="evidence" value="ECO:0007669"/>
    <property type="project" value="InterPro"/>
</dbReference>
<dbReference type="NCBIfam" id="NF000818">
    <property type="entry name" value="PRK00062.1"/>
    <property type="match status" value="1"/>
</dbReference>
<keyword evidence="5 7" id="KW-0413">Isomerase</keyword>
<evidence type="ECO:0000313" key="9">
    <source>
        <dbReference type="Proteomes" id="UP000245125"/>
    </source>
</evidence>
<comment type="subunit">
    <text evidence="7">Homodimer.</text>
</comment>
<dbReference type="CDD" id="cd00610">
    <property type="entry name" value="OAT_like"/>
    <property type="match status" value="1"/>
</dbReference>
<proteinExistence type="inferred from homology"/>
<feature type="modified residue" description="N6-(pyridoxal phosphate)lysine" evidence="7">
    <location>
        <position position="268"/>
    </location>
</feature>
<evidence type="ECO:0000256" key="4">
    <source>
        <dbReference type="ARBA" id="ARBA00022898"/>
    </source>
</evidence>
<dbReference type="GO" id="GO:0006782">
    <property type="term" value="P:protoporphyrinogen IX biosynthetic process"/>
    <property type="evidence" value="ECO:0007669"/>
    <property type="project" value="UniProtKB-UniRule"/>
</dbReference>